<dbReference type="EMBL" id="KV417523">
    <property type="protein sequence ID" value="KZP25047.1"/>
    <property type="molecule type" value="Genomic_DNA"/>
</dbReference>
<feature type="region of interest" description="Disordered" evidence="1">
    <location>
        <begin position="31"/>
        <end position="54"/>
    </location>
</feature>
<name>A0A166NIS1_9AGAM</name>
<dbReference type="AlphaFoldDB" id="A0A166NIS1"/>
<gene>
    <name evidence="2" type="ORF">FIBSPDRAFT_856439</name>
</gene>
<evidence type="ECO:0000313" key="2">
    <source>
        <dbReference type="EMBL" id="KZP25047.1"/>
    </source>
</evidence>
<reference evidence="2 3" key="1">
    <citation type="journal article" date="2016" name="Mol. Biol. Evol.">
        <title>Comparative Genomics of Early-Diverging Mushroom-Forming Fungi Provides Insights into the Origins of Lignocellulose Decay Capabilities.</title>
        <authorList>
            <person name="Nagy L.G."/>
            <person name="Riley R."/>
            <person name="Tritt A."/>
            <person name="Adam C."/>
            <person name="Daum C."/>
            <person name="Floudas D."/>
            <person name="Sun H."/>
            <person name="Yadav J.S."/>
            <person name="Pangilinan J."/>
            <person name="Larsson K.H."/>
            <person name="Matsuura K."/>
            <person name="Barry K."/>
            <person name="Labutti K."/>
            <person name="Kuo R."/>
            <person name="Ohm R.A."/>
            <person name="Bhattacharya S.S."/>
            <person name="Shirouzu T."/>
            <person name="Yoshinaga Y."/>
            <person name="Martin F.M."/>
            <person name="Grigoriev I.V."/>
            <person name="Hibbett D.S."/>
        </authorList>
    </citation>
    <scope>NUCLEOTIDE SEQUENCE [LARGE SCALE GENOMIC DNA]</scope>
    <source>
        <strain evidence="2 3">CBS 109695</strain>
    </source>
</reference>
<dbReference type="Proteomes" id="UP000076532">
    <property type="component" value="Unassembled WGS sequence"/>
</dbReference>
<accession>A0A166NIS1</accession>
<proteinExistence type="predicted"/>
<evidence type="ECO:0000313" key="3">
    <source>
        <dbReference type="Proteomes" id="UP000076532"/>
    </source>
</evidence>
<sequence>MSNPRGRSLAFACVGAIALAGGAMYIAQKESKSTESQKSLYHTPGGLDQNDAKMDAGDVRAAMHKAPGKS</sequence>
<evidence type="ECO:0000256" key="1">
    <source>
        <dbReference type="SAM" id="MobiDB-lite"/>
    </source>
</evidence>
<organism evidence="2 3">
    <name type="scientific">Athelia psychrophila</name>
    <dbReference type="NCBI Taxonomy" id="1759441"/>
    <lineage>
        <taxon>Eukaryota</taxon>
        <taxon>Fungi</taxon>
        <taxon>Dikarya</taxon>
        <taxon>Basidiomycota</taxon>
        <taxon>Agaricomycotina</taxon>
        <taxon>Agaricomycetes</taxon>
        <taxon>Agaricomycetidae</taxon>
        <taxon>Atheliales</taxon>
        <taxon>Atheliaceae</taxon>
        <taxon>Athelia</taxon>
    </lineage>
</organism>
<protein>
    <submittedName>
        <fullName evidence="2">Uncharacterized protein</fullName>
    </submittedName>
</protein>
<keyword evidence="3" id="KW-1185">Reference proteome</keyword>